<dbReference type="Proteomes" id="UP001162501">
    <property type="component" value="Chromosome 28"/>
</dbReference>
<sequence>MGWRGTYRIAPAGPSRVRGTPRLAARVWDEEQGGAGLRDCGAFCTLANPERPSGPSPDAPLKSCTPHTSTLGSGRSRTATTCPEPFSFPARVWLPPQPQPQQRSVSGRGPVRC</sequence>
<proteinExistence type="predicted"/>
<evidence type="ECO:0000313" key="2">
    <source>
        <dbReference type="Proteomes" id="UP001162501"/>
    </source>
</evidence>
<organism evidence="1 2">
    <name type="scientific">Rangifer tarandus platyrhynchus</name>
    <name type="common">Svalbard reindeer</name>
    <dbReference type="NCBI Taxonomy" id="3082113"/>
    <lineage>
        <taxon>Eukaryota</taxon>
        <taxon>Metazoa</taxon>
        <taxon>Chordata</taxon>
        <taxon>Craniata</taxon>
        <taxon>Vertebrata</taxon>
        <taxon>Euteleostomi</taxon>
        <taxon>Mammalia</taxon>
        <taxon>Eutheria</taxon>
        <taxon>Laurasiatheria</taxon>
        <taxon>Artiodactyla</taxon>
        <taxon>Ruminantia</taxon>
        <taxon>Pecora</taxon>
        <taxon>Cervidae</taxon>
        <taxon>Odocoileinae</taxon>
        <taxon>Rangifer</taxon>
    </lineage>
</organism>
<gene>
    <name evidence="1" type="ORF">MRATA1EN22A_LOCUS17855</name>
</gene>
<name>A0AC59ZFC6_RANTA</name>
<dbReference type="EMBL" id="OX596112">
    <property type="protein sequence ID" value="CAN0405486.1"/>
    <property type="molecule type" value="Genomic_DNA"/>
</dbReference>
<accession>A0AC59ZFC6</accession>
<reference evidence="1" key="1">
    <citation type="submission" date="2023-05" db="EMBL/GenBank/DDBJ databases">
        <authorList>
            <consortium name="ELIXIR-Norway"/>
        </authorList>
    </citation>
    <scope>NUCLEOTIDE SEQUENCE</scope>
</reference>
<protein>
    <submittedName>
        <fullName evidence="1">Uncharacterized protein</fullName>
    </submittedName>
</protein>
<evidence type="ECO:0000313" key="1">
    <source>
        <dbReference type="EMBL" id="CAN0405486.1"/>
    </source>
</evidence>
<reference evidence="1" key="2">
    <citation type="submission" date="2025-03" db="EMBL/GenBank/DDBJ databases">
        <authorList>
            <consortium name="ELIXIR-Norway"/>
            <consortium name="Elixir Norway"/>
        </authorList>
    </citation>
    <scope>NUCLEOTIDE SEQUENCE</scope>
</reference>